<dbReference type="PANTHER" id="PTHR43570:SF16">
    <property type="entry name" value="ALDEHYDE DEHYDROGENASE TYPE III, ISOFORM Q"/>
    <property type="match status" value="1"/>
</dbReference>
<evidence type="ECO:0000256" key="1">
    <source>
        <dbReference type="ARBA" id="ARBA00009986"/>
    </source>
</evidence>
<evidence type="ECO:0000259" key="3">
    <source>
        <dbReference type="Pfam" id="PF00171"/>
    </source>
</evidence>
<comment type="similarity">
    <text evidence="1">Belongs to the aldehyde dehydrogenase family.</text>
</comment>
<proteinExistence type="inferred from homology"/>
<dbReference type="InterPro" id="IPR012394">
    <property type="entry name" value="Aldehyde_DH_NAD(P)"/>
</dbReference>
<organism evidence="4 5">
    <name type="scientific">Heyndrickxia coagulans</name>
    <name type="common">Weizmannia coagulans</name>
    <dbReference type="NCBI Taxonomy" id="1398"/>
    <lineage>
        <taxon>Bacteria</taxon>
        <taxon>Bacillati</taxon>
        <taxon>Bacillota</taxon>
        <taxon>Bacilli</taxon>
        <taxon>Bacillales</taxon>
        <taxon>Bacillaceae</taxon>
        <taxon>Heyndrickxia</taxon>
    </lineage>
</organism>
<dbReference type="Proteomes" id="UP000032024">
    <property type="component" value="Chromosome"/>
</dbReference>
<dbReference type="GO" id="GO:0004029">
    <property type="term" value="F:aldehyde dehydrogenase (NAD+) activity"/>
    <property type="evidence" value="ECO:0007669"/>
    <property type="project" value="TreeGrafter"/>
</dbReference>
<dbReference type="InterPro" id="IPR015590">
    <property type="entry name" value="Aldehyde_DH_dom"/>
</dbReference>
<dbReference type="PANTHER" id="PTHR43570">
    <property type="entry name" value="ALDEHYDE DEHYDROGENASE"/>
    <property type="match status" value="1"/>
</dbReference>
<evidence type="ECO:0000313" key="4">
    <source>
        <dbReference type="EMBL" id="AJO21713.1"/>
    </source>
</evidence>
<keyword evidence="2" id="KW-0560">Oxidoreductase</keyword>
<dbReference type="AlphaFoldDB" id="A0AAN0T459"/>
<dbReference type="GO" id="GO:0006081">
    <property type="term" value="P:aldehyde metabolic process"/>
    <property type="evidence" value="ECO:0007669"/>
    <property type="project" value="InterPro"/>
</dbReference>
<dbReference type="GO" id="GO:0005737">
    <property type="term" value="C:cytoplasm"/>
    <property type="evidence" value="ECO:0007669"/>
    <property type="project" value="TreeGrafter"/>
</dbReference>
<evidence type="ECO:0000313" key="5">
    <source>
        <dbReference type="Proteomes" id="UP000032024"/>
    </source>
</evidence>
<dbReference type="Gene3D" id="3.40.605.10">
    <property type="entry name" value="Aldehyde Dehydrogenase, Chain A, domain 1"/>
    <property type="match status" value="2"/>
</dbReference>
<reference evidence="5" key="1">
    <citation type="submission" date="2015-01" db="EMBL/GenBank/DDBJ databases">
        <title>Comparative genome analysis of Bacillus coagulans HM-08, Clostridium butyricum HM-68, Bacillus subtilis HM-66 and Bacillus paralicheniformis BL-09.</title>
        <authorList>
            <person name="Zhang H."/>
        </authorList>
    </citation>
    <scope>NUCLEOTIDE SEQUENCE [LARGE SCALE GENOMIC DNA]</scope>
    <source>
        <strain evidence="5">HM-08</strain>
    </source>
</reference>
<dbReference type="SUPFAM" id="SSF53720">
    <property type="entry name" value="ALDH-like"/>
    <property type="match status" value="2"/>
</dbReference>
<accession>A0AAN0T459</accession>
<sequence length="237" mass="26339">MNAESILAKQQAFFYSEKTKPYAFRIRALEALKKAVIRHERALSGALRKDLNKSAFDAYATEIGILLSELSFTLKHLKRWMKPERAKTPLTHAGSKSMIIPEPYGTALIISPWNFPLQLALVPLVGAVAAGNCAVIKPSEYTPHTSKALKKLVEEIFPEDFIAVIEGGVETSQALLELPFEPFGGVGASGMGAYHGKESFNAFSHRKSVLRQTTVFDIPFRYPNMKNGLTKIKRFLK</sequence>
<gene>
    <name evidence="4" type="ORF">SB48_HM08orf01415</name>
</gene>
<protein>
    <submittedName>
        <fullName evidence="4">Aldehyde dehydrogenase</fullName>
    </submittedName>
</protein>
<dbReference type="RefSeq" id="WP_014097330.1">
    <property type="nucleotide sequence ID" value="NZ_CP010525.1"/>
</dbReference>
<feature type="domain" description="Aldehyde dehydrogenase" evidence="3">
    <location>
        <begin position="10"/>
        <end position="177"/>
    </location>
</feature>
<dbReference type="InterPro" id="IPR016162">
    <property type="entry name" value="Ald_DH_N"/>
</dbReference>
<name>A0AAN0T459_HEYCO</name>
<evidence type="ECO:0000256" key="2">
    <source>
        <dbReference type="ARBA" id="ARBA00023002"/>
    </source>
</evidence>
<dbReference type="Pfam" id="PF00171">
    <property type="entry name" value="Aldedh"/>
    <property type="match status" value="1"/>
</dbReference>
<dbReference type="EMBL" id="CP010525">
    <property type="protein sequence ID" value="AJO21713.1"/>
    <property type="molecule type" value="Genomic_DNA"/>
</dbReference>
<keyword evidence="5" id="KW-1185">Reference proteome</keyword>
<dbReference type="InterPro" id="IPR016161">
    <property type="entry name" value="Ald_DH/histidinol_DH"/>
</dbReference>